<dbReference type="Proteomes" id="UP001464891">
    <property type="component" value="Unassembled WGS sequence"/>
</dbReference>
<evidence type="ECO:0000313" key="3">
    <source>
        <dbReference type="EMBL" id="MEP0818447.1"/>
    </source>
</evidence>
<organism evidence="3 4">
    <name type="scientific">Trichocoleus desertorum GB2-A4</name>
    <dbReference type="NCBI Taxonomy" id="2933944"/>
    <lineage>
        <taxon>Bacteria</taxon>
        <taxon>Bacillati</taxon>
        <taxon>Cyanobacteriota</taxon>
        <taxon>Cyanophyceae</taxon>
        <taxon>Leptolyngbyales</taxon>
        <taxon>Trichocoleusaceae</taxon>
        <taxon>Trichocoleus</taxon>
    </lineage>
</organism>
<comment type="caution">
    <text evidence="3">The sequence shown here is derived from an EMBL/GenBank/DDBJ whole genome shotgun (WGS) entry which is preliminary data.</text>
</comment>
<evidence type="ECO:0000256" key="1">
    <source>
        <dbReference type="SAM" id="MobiDB-lite"/>
    </source>
</evidence>
<feature type="region of interest" description="Disordered" evidence="1">
    <location>
        <begin position="23"/>
        <end position="52"/>
    </location>
</feature>
<feature type="chain" id="PRO_5045926505" evidence="2">
    <location>
        <begin position="19"/>
        <end position="201"/>
    </location>
</feature>
<keyword evidence="2" id="KW-0732">Signal</keyword>
<evidence type="ECO:0000256" key="2">
    <source>
        <dbReference type="SAM" id="SignalP"/>
    </source>
</evidence>
<dbReference type="EMBL" id="JAMPKM010000009">
    <property type="protein sequence ID" value="MEP0818447.1"/>
    <property type="molecule type" value="Genomic_DNA"/>
</dbReference>
<dbReference type="PROSITE" id="PS51257">
    <property type="entry name" value="PROKAR_LIPOPROTEIN"/>
    <property type="match status" value="1"/>
</dbReference>
<name>A0ABV0J9I3_9CYAN</name>
<accession>A0ABV0J9I3</accession>
<sequence length="201" mass="21060">MLRLKNLVVFTAIAVALAACGPSTDTTTTSDTTTTTAPTTTAPAAGQASPATATSTISVTDLGVQNISEVKFYSLPAGTESTNGYFDAVNNKVTPEHTLPKTDILTLNGWAILPTTGKSANQVIVTQGDQNAVIAIAPVSVERTDVAKVTNNPNYTNSGWTVTLDPATLPADRAVLTAWAYNSDTKEAFQLSRVHTVTFNQ</sequence>
<reference evidence="3 4" key="1">
    <citation type="submission" date="2022-04" db="EMBL/GenBank/DDBJ databases">
        <title>Positive selection, recombination, and allopatry shape intraspecific diversity of widespread and dominant cyanobacteria.</title>
        <authorList>
            <person name="Wei J."/>
            <person name="Shu W."/>
            <person name="Hu C."/>
        </authorList>
    </citation>
    <scope>NUCLEOTIDE SEQUENCE [LARGE SCALE GENOMIC DNA]</scope>
    <source>
        <strain evidence="3 4">GB2-A4</strain>
    </source>
</reference>
<dbReference type="RefSeq" id="WP_190436514.1">
    <property type="nucleotide sequence ID" value="NZ_JAMPKM010000009.1"/>
</dbReference>
<protein>
    <submittedName>
        <fullName evidence="3">Uncharacterized protein</fullName>
    </submittedName>
</protein>
<gene>
    <name evidence="3" type="ORF">NC998_15210</name>
</gene>
<evidence type="ECO:0000313" key="4">
    <source>
        <dbReference type="Proteomes" id="UP001464891"/>
    </source>
</evidence>
<feature type="signal peptide" evidence="2">
    <location>
        <begin position="1"/>
        <end position="18"/>
    </location>
</feature>
<keyword evidence="4" id="KW-1185">Reference proteome</keyword>
<proteinExistence type="predicted"/>